<dbReference type="AlphaFoldDB" id="A0A6J5CAK2"/>
<accession>A0A6J5CAK2</accession>
<name>A0A6J5CAK2_9BURK</name>
<evidence type="ECO:0000313" key="1">
    <source>
        <dbReference type="EMBL" id="CAB3732175.1"/>
    </source>
</evidence>
<proteinExistence type="predicted"/>
<organism evidence="1 2">
    <name type="scientific">Paraburkholderia phenoliruptrix</name>
    <dbReference type="NCBI Taxonomy" id="252970"/>
    <lineage>
        <taxon>Bacteria</taxon>
        <taxon>Pseudomonadati</taxon>
        <taxon>Pseudomonadota</taxon>
        <taxon>Betaproteobacteria</taxon>
        <taxon>Burkholderiales</taxon>
        <taxon>Burkholderiaceae</taxon>
        <taxon>Paraburkholderia</taxon>
    </lineage>
</organism>
<dbReference type="EMBL" id="CADIKB010000044">
    <property type="protein sequence ID" value="CAB3732175.1"/>
    <property type="molecule type" value="Genomic_DNA"/>
</dbReference>
<sequence length="68" mass="7352">MFRPDDLMTVLELECALGGRRYGHFDHDAANITGPNEPSARGGAVLRVGLVGIGENLDKKSGEYLSTY</sequence>
<dbReference type="Proteomes" id="UP000494249">
    <property type="component" value="Unassembled WGS sequence"/>
</dbReference>
<protein>
    <submittedName>
        <fullName evidence="1">Uncharacterized protein</fullName>
    </submittedName>
</protein>
<reference evidence="1 2" key="1">
    <citation type="submission" date="2020-04" db="EMBL/GenBank/DDBJ databases">
        <authorList>
            <person name="De Canck E."/>
        </authorList>
    </citation>
    <scope>NUCLEOTIDE SEQUENCE [LARGE SCALE GENOMIC DNA]</scope>
    <source>
        <strain evidence="1 2">LMG 22037</strain>
    </source>
</reference>
<gene>
    <name evidence="1" type="ORF">LMG22037_05679</name>
</gene>
<evidence type="ECO:0000313" key="2">
    <source>
        <dbReference type="Proteomes" id="UP000494249"/>
    </source>
</evidence>